<feature type="repeat" description="ANK" evidence="6">
    <location>
        <begin position="890"/>
        <end position="912"/>
    </location>
</feature>
<keyword evidence="4" id="KW-0862">Zinc</keyword>
<evidence type="ECO:0000259" key="10">
    <source>
        <dbReference type="PROSITE" id="PS50097"/>
    </source>
</evidence>
<dbReference type="InterPro" id="IPR000306">
    <property type="entry name" value="Znf_FYVE"/>
</dbReference>
<name>A0A504YK52_FASGI</name>
<dbReference type="Proteomes" id="UP000316759">
    <property type="component" value="Unassembled WGS sequence"/>
</dbReference>
<dbReference type="CDD" id="cd15728">
    <property type="entry name" value="FYVE_ANFY1"/>
    <property type="match status" value="1"/>
</dbReference>
<feature type="repeat" description="ANK" evidence="6">
    <location>
        <begin position="1132"/>
        <end position="1164"/>
    </location>
</feature>
<keyword evidence="1" id="KW-0479">Metal-binding</keyword>
<dbReference type="Pfam" id="PF00651">
    <property type="entry name" value="BTB"/>
    <property type="match status" value="1"/>
</dbReference>
<dbReference type="Pfam" id="PF12796">
    <property type="entry name" value="Ank_2"/>
    <property type="match status" value="3"/>
</dbReference>
<dbReference type="OrthoDB" id="2306477at2759"/>
<feature type="repeat" description="ANK" evidence="6">
    <location>
        <begin position="993"/>
        <end position="1026"/>
    </location>
</feature>
<dbReference type="SUPFAM" id="SSF57903">
    <property type="entry name" value="FYVE/PHD zinc finger"/>
    <property type="match status" value="1"/>
</dbReference>
<dbReference type="SMART" id="SM00248">
    <property type="entry name" value="ANK"/>
    <property type="match status" value="19"/>
</dbReference>
<keyword evidence="2" id="KW-0677">Repeat</keyword>
<evidence type="ECO:0000256" key="3">
    <source>
        <dbReference type="ARBA" id="ARBA00022771"/>
    </source>
</evidence>
<dbReference type="InterPro" id="IPR017455">
    <property type="entry name" value="Znf_FYVE-rel"/>
</dbReference>
<reference evidence="12 13" key="1">
    <citation type="submission" date="2019-04" db="EMBL/GenBank/DDBJ databases">
        <title>Annotation for the trematode Fasciola gigantica.</title>
        <authorList>
            <person name="Choi Y.-J."/>
        </authorList>
    </citation>
    <scope>NUCLEOTIDE SEQUENCE [LARGE SCALE GENOMIC DNA]</scope>
    <source>
        <strain evidence="12">Uganda_cow_1</strain>
    </source>
</reference>
<dbReference type="SUPFAM" id="SSF54695">
    <property type="entry name" value="POZ domain"/>
    <property type="match status" value="1"/>
</dbReference>
<keyword evidence="5 6" id="KW-0040">ANK repeat</keyword>
<dbReference type="Gene3D" id="3.30.710.10">
    <property type="entry name" value="Potassium Channel Kv1.1, Chain A"/>
    <property type="match status" value="1"/>
</dbReference>
<evidence type="ECO:0000256" key="2">
    <source>
        <dbReference type="ARBA" id="ARBA00022737"/>
    </source>
</evidence>
<sequence>MDSYLELAKYDIQRLQTKLNELQKENEFLRAQLGQKSSNFYSRIIRFVEHLHLRECMSDVKLITPQKSFPGHKFVLEARGGDWKIKENSAEDVIVIKGAEQNVCEGLISWLYTGKLTHKNDHQYLHSMMLIANEFSVSELISQCEASLIPLLSRENCIELYSAAYVSKANRLLEHCFTLLSTVWTSVSREELSVLSAPVLRSILEKQTCFPLHSSIKLGRADVAACLMDSNPIEVRILVNELDSDGLSPLYLAMANGLFDLAAQLVKSGADVNLLLGKPEEKQPTGLFAFENRLFMAVQFLIDNGMQLNACTRPAGSTLLHLLAKIGSNDKDEKQQLELARLLLKRHANLYALDASGNTPVHVCILHNSKSMFDLLLDHADLQTDWAAVMQCCSVSPLWFALLADFGQTRTQLLRSAGFDVNMFIVAPENRYSQALVEAGVPVNWVFTGCTSDPASTNIQPGETLLMTCARLGLEPAALFLLEQSVSPVDVSVCLESGATVFHLAVESELRDLCKCLVSKHDVNPNQFRSIHPTSELPTSAVSSSPVTEQQQREALKPADSSNKPMNPFDLFPDDDEKLHESCASFDPGAPQLTERMDPDGQGQPSTLTEVSGTVPIAENAPCERRTPLHLALLHGMYDVIELYLEHRAQREPNWFLLDHDGESVFSLALWSTQFDLANRILIAASKSSYGRKLSSENVDDETRADVLAQFSAKSGLPTLLHRAVTRGQLETVRFLIRHGVDVNSSLSNSQSDSAIDLGTETEPNRLVCPLLTALMGGMQPIADILVASGADVDCWRAFSGTSILVTLLHRAIYERDEITAEYLIKNNCDVNAVAKCPSSGDYSVPHNLTCLQLHLAWKPIHMAASLGLLRIVQSLLKCTRTEISCQEAEGNTALHIAVRNGHDKIVTAFLSCPVFDCTVKNVHGHTAFYVAMNSRNVKAAQSILERDPTLALQTDKLGRNFLHLAVQNVDAAAIFFLIQTGMDMNQRVADANQYTPLHLAIIAGVPEDIFRSLLLAGASTEDRTTQKYTPLHLCVVHNRPELLYCLIETGANVNDQDSEMNTPLHLAVRTGHTGCLTVLLSQQTTDPCIMNVRGQFPIHLLAEHNPSVAVEMLQFLFEVTVAPQINAKDASGNTPLLLAYRANNIALCIALVHAGASMGTANTDGHSVFSLSRQRTGTAAPDRILSQILDSLVQEPRWEDGMACIECNAKFGLTTRKHHCRHCGRLLCALCSNFELPIIKFGINKPVRVCETCFNFLNNPLGN</sequence>
<dbReference type="InterPro" id="IPR000210">
    <property type="entry name" value="BTB/POZ_dom"/>
</dbReference>
<evidence type="ECO:0000256" key="7">
    <source>
        <dbReference type="PROSITE-ProRule" id="PRU00091"/>
    </source>
</evidence>
<keyword evidence="3 7" id="KW-0863">Zinc-finger</keyword>
<evidence type="ECO:0000256" key="8">
    <source>
        <dbReference type="SAM" id="Coils"/>
    </source>
</evidence>
<dbReference type="Gene3D" id="3.30.40.10">
    <property type="entry name" value="Zinc/RING finger domain, C3HC4 (zinc finger)"/>
    <property type="match status" value="1"/>
</dbReference>
<dbReference type="PROSITE" id="PS50297">
    <property type="entry name" value="ANK_REP_REGION"/>
    <property type="match status" value="6"/>
</dbReference>
<evidence type="ECO:0000259" key="11">
    <source>
        <dbReference type="PROSITE" id="PS50178"/>
    </source>
</evidence>
<dbReference type="SUPFAM" id="SSF48403">
    <property type="entry name" value="Ankyrin repeat"/>
    <property type="match status" value="4"/>
</dbReference>
<dbReference type="PANTHER" id="PTHR24198:SF191">
    <property type="entry name" value="RABANKYRIN-5-LIKE"/>
    <property type="match status" value="1"/>
</dbReference>
<dbReference type="PROSITE" id="PS50097">
    <property type="entry name" value="BTB"/>
    <property type="match status" value="1"/>
</dbReference>
<keyword evidence="8" id="KW-0175">Coiled coil</keyword>
<feature type="domain" description="BTB" evidence="10">
    <location>
        <begin position="58"/>
        <end position="120"/>
    </location>
</feature>
<dbReference type="Pfam" id="PF00023">
    <property type="entry name" value="Ank"/>
    <property type="match status" value="2"/>
</dbReference>
<dbReference type="PROSITE" id="PS50088">
    <property type="entry name" value="ANK_REPEAT"/>
    <property type="match status" value="7"/>
</dbReference>
<evidence type="ECO:0000313" key="12">
    <source>
        <dbReference type="EMBL" id="TPP60709.1"/>
    </source>
</evidence>
<dbReference type="GO" id="GO:0008270">
    <property type="term" value="F:zinc ion binding"/>
    <property type="evidence" value="ECO:0007669"/>
    <property type="project" value="UniProtKB-KW"/>
</dbReference>
<feature type="repeat" description="ANK" evidence="6">
    <location>
        <begin position="624"/>
        <end position="650"/>
    </location>
</feature>
<dbReference type="InterPro" id="IPR002110">
    <property type="entry name" value="Ankyrin_rpt"/>
</dbReference>
<dbReference type="Gene3D" id="1.25.40.20">
    <property type="entry name" value="Ankyrin repeat-containing domain"/>
    <property type="match status" value="7"/>
</dbReference>
<feature type="repeat" description="ANK" evidence="6">
    <location>
        <begin position="245"/>
        <end position="277"/>
    </location>
</feature>
<evidence type="ECO:0000256" key="5">
    <source>
        <dbReference type="ARBA" id="ARBA00023043"/>
    </source>
</evidence>
<dbReference type="InterPro" id="IPR011011">
    <property type="entry name" value="Znf_FYVE_PHD"/>
</dbReference>
<comment type="caution">
    <text evidence="12">The sequence shown here is derived from an EMBL/GenBank/DDBJ whole genome shotgun (WGS) entry which is preliminary data.</text>
</comment>
<dbReference type="PANTHER" id="PTHR24198">
    <property type="entry name" value="ANKYRIN REPEAT AND PROTEIN KINASE DOMAIN-CONTAINING PROTEIN"/>
    <property type="match status" value="1"/>
</dbReference>
<dbReference type="AlphaFoldDB" id="A0A504YK52"/>
<dbReference type="Pfam" id="PF01363">
    <property type="entry name" value="FYVE"/>
    <property type="match status" value="1"/>
</dbReference>
<feature type="coiled-coil region" evidence="8">
    <location>
        <begin position="5"/>
        <end position="39"/>
    </location>
</feature>
<keyword evidence="13" id="KW-1185">Reference proteome</keyword>
<dbReference type="EMBL" id="SUNJ01009077">
    <property type="protein sequence ID" value="TPP60709.1"/>
    <property type="molecule type" value="Genomic_DNA"/>
</dbReference>
<gene>
    <name evidence="12" type="ORF">FGIG_10311</name>
</gene>
<evidence type="ECO:0000256" key="6">
    <source>
        <dbReference type="PROSITE-ProRule" id="PRU00023"/>
    </source>
</evidence>
<dbReference type="InterPro" id="IPR013083">
    <property type="entry name" value="Znf_RING/FYVE/PHD"/>
</dbReference>
<dbReference type="STRING" id="46835.A0A504YK52"/>
<evidence type="ECO:0000256" key="1">
    <source>
        <dbReference type="ARBA" id="ARBA00022723"/>
    </source>
</evidence>
<feature type="repeat" description="ANK" evidence="6">
    <location>
        <begin position="1027"/>
        <end position="1059"/>
    </location>
</feature>
<feature type="repeat" description="ANK" evidence="6">
    <location>
        <begin position="719"/>
        <end position="748"/>
    </location>
</feature>
<protein>
    <submittedName>
        <fullName evidence="12">Ankyrin repeat and FYVE domain-containing protein 1</fullName>
    </submittedName>
</protein>
<feature type="domain" description="FYVE-type" evidence="11">
    <location>
        <begin position="1199"/>
        <end position="1259"/>
    </location>
</feature>
<dbReference type="SMART" id="SM00064">
    <property type="entry name" value="FYVE"/>
    <property type="match status" value="1"/>
</dbReference>
<organism evidence="12 13">
    <name type="scientific">Fasciola gigantica</name>
    <name type="common">Giant liver fluke</name>
    <dbReference type="NCBI Taxonomy" id="46835"/>
    <lineage>
        <taxon>Eukaryota</taxon>
        <taxon>Metazoa</taxon>
        <taxon>Spiralia</taxon>
        <taxon>Lophotrochozoa</taxon>
        <taxon>Platyhelminthes</taxon>
        <taxon>Trematoda</taxon>
        <taxon>Digenea</taxon>
        <taxon>Plagiorchiida</taxon>
        <taxon>Echinostomata</taxon>
        <taxon>Echinostomatoidea</taxon>
        <taxon>Fasciolidae</taxon>
        <taxon>Fasciola</taxon>
    </lineage>
</organism>
<dbReference type="InterPro" id="IPR049764">
    <property type="entry name" value="ANFY1_FYVE"/>
</dbReference>
<feature type="compositionally biased region" description="Polar residues" evidence="9">
    <location>
        <begin position="527"/>
        <end position="550"/>
    </location>
</feature>
<dbReference type="PROSITE" id="PS50178">
    <property type="entry name" value="ZF_FYVE"/>
    <property type="match status" value="1"/>
</dbReference>
<feature type="region of interest" description="Disordered" evidence="9">
    <location>
        <begin position="527"/>
        <end position="609"/>
    </location>
</feature>
<dbReference type="InterPro" id="IPR011333">
    <property type="entry name" value="SKP1/BTB/POZ_sf"/>
</dbReference>
<accession>A0A504YK52</accession>
<evidence type="ECO:0000313" key="13">
    <source>
        <dbReference type="Proteomes" id="UP000316759"/>
    </source>
</evidence>
<evidence type="ECO:0000256" key="9">
    <source>
        <dbReference type="SAM" id="MobiDB-lite"/>
    </source>
</evidence>
<proteinExistence type="predicted"/>
<dbReference type="InterPro" id="IPR036770">
    <property type="entry name" value="Ankyrin_rpt-contain_sf"/>
</dbReference>
<evidence type="ECO:0000256" key="4">
    <source>
        <dbReference type="ARBA" id="ARBA00022833"/>
    </source>
</evidence>